<dbReference type="AlphaFoldDB" id="A0A7D9I9Q2"/>
<reference evidence="1" key="1">
    <citation type="submission" date="2020-04" db="EMBL/GenBank/DDBJ databases">
        <authorList>
            <person name="Alioto T."/>
            <person name="Alioto T."/>
            <person name="Gomez Garrido J."/>
        </authorList>
    </citation>
    <scope>NUCLEOTIDE SEQUENCE</scope>
    <source>
        <strain evidence="1">A484AB</strain>
    </source>
</reference>
<protein>
    <submittedName>
        <fullName evidence="1">Uncharacterized protein</fullName>
    </submittedName>
</protein>
<name>A0A7D9I9Q2_PARCT</name>
<dbReference type="Proteomes" id="UP001152795">
    <property type="component" value="Unassembled WGS sequence"/>
</dbReference>
<dbReference type="EMBL" id="CACRXK020003733">
    <property type="protein sequence ID" value="CAB4000020.1"/>
    <property type="molecule type" value="Genomic_DNA"/>
</dbReference>
<proteinExistence type="predicted"/>
<sequence>MGKFGYWEHSNRELASQIPQFPYENTSYFENVKELEDCKALLNLVEKSNIFDGLPQDVNTQSIVGDPTSDHDLVGFPDSTVVRHSVPKSISESYFQSSVTFWSPKCEHFGLQNANLSNLEKLVATVKASRLGCKQLESRIKELKVRITDYGLGINGALENDILKIMSGQHLESSLI</sequence>
<evidence type="ECO:0000313" key="2">
    <source>
        <dbReference type="Proteomes" id="UP001152795"/>
    </source>
</evidence>
<gene>
    <name evidence="1" type="ORF">PACLA_8A052381</name>
</gene>
<comment type="caution">
    <text evidence="1">The sequence shown here is derived from an EMBL/GenBank/DDBJ whole genome shotgun (WGS) entry which is preliminary data.</text>
</comment>
<keyword evidence="2" id="KW-1185">Reference proteome</keyword>
<evidence type="ECO:0000313" key="1">
    <source>
        <dbReference type="EMBL" id="CAB4000020.1"/>
    </source>
</evidence>
<organism evidence="1 2">
    <name type="scientific">Paramuricea clavata</name>
    <name type="common">Red gorgonian</name>
    <name type="synonym">Violescent sea-whip</name>
    <dbReference type="NCBI Taxonomy" id="317549"/>
    <lineage>
        <taxon>Eukaryota</taxon>
        <taxon>Metazoa</taxon>
        <taxon>Cnidaria</taxon>
        <taxon>Anthozoa</taxon>
        <taxon>Octocorallia</taxon>
        <taxon>Malacalcyonacea</taxon>
        <taxon>Plexauridae</taxon>
        <taxon>Paramuricea</taxon>
    </lineage>
</organism>
<accession>A0A7D9I9Q2</accession>